<keyword evidence="3" id="KW-1185">Reference proteome</keyword>
<gene>
    <name evidence="2" type="ORF">YASMINEVIRUS_723</name>
</gene>
<feature type="compositionally biased region" description="Basic and acidic residues" evidence="1">
    <location>
        <begin position="19"/>
        <end position="38"/>
    </location>
</feature>
<evidence type="ECO:0000256" key="1">
    <source>
        <dbReference type="SAM" id="MobiDB-lite"/>
    </source>
</evidence>
<evidence type="ECO:0008006" key="4">
    <source>
        <dbReference type="Google" id="ProtNLM"/>
    </source>
</evidence>
<name>A0A5K0U8W9_9VIRU</name>
<protein>
    <recommendedName>
        <fullName evidence="4">MYM-type domain-containing protein</fullName>
    </recommendedName>
</protein>
<feature type="region of interest" description="Disordered" evidence="1">
    <location>
        <begin position="1"/>
        <end position="66"/>
    </location>
</feature>
<evidence type="ECO:0000313" key="3">
    <source>
        <dbReference type="Proteomes" id="UP000594342"/>
    </source>
</evidence>
<accession>A0A5K0U8W9</accession>
<evidence type="ECO:0000313" key="2">
    <source>
        <dbReference type="EMBL" id="VBB18260.1"/>
    </source>
</evidence>
<feature type="compositionally biased region" description="Basic residues" evidence="1">
    <location>
        <begin position="9"/>
        <end position="18"/>
    </location>
</feature>
<proteinExistence type="predicted"/>
<sequence>MSDMDSRQPVKRKRGRPRKNAEKVEPKPEQKKEKKDENIVLFLALSDEESNDSEEDNRFTVNDDTATNKGRVVESLSDSDESDEVFNVNNKQLTVKTLIEEIKKRDAIIANLRSKGGSVLSSYNSTKHSNINYHCVQVANMETGKEFVPTETECKCWWCDETFDNLPAYIVNYLRGGVYYVFGNFCSFNCALKYNIKMLKDFKCNTRHALTNNLRIKVTGETGPIKLAGDRELLRSKGGKCSVEKFREGFSVVTSEMRMNIPPIIPLVHVIEEGRRD</sequence>
<feature type="compositionally biased region" description="Acidic residues" evidence="1">
    <location>
        <begin position="46"/>
        <end position="55"/>
    </location>
</feature>
<dbReference type="Proteomes" id="UP000594342">
    <property type="component" value="Unassembled WGS sequence"/>
</dbReference>
<organism evidence="2 3">
    <name type="scientific">Yasminevirus sp. GU-2018</name>
    <dbReference type="NCBI Taxonomy" id="2420051"/>
    <lineage>
        <taxon>Viruses</taxon>
        <taxon>Varidnaviria</taxon>
        <taxon>Bamfordvirae</taxon>
        <taxon>Nucleocytoviricota</taxon>
        <taxon>Megaviricetes</taxon>
        <taxon>Imitervirales</taxon>
        <taxon>Mimiviridae</taxon>
        <taxon>Klosneuvirinae</taxon>
        <taxon>Yasminevirus</taxon>
        <taxon>Yasminevirus saudimassiliense</taxon>
    </lineage>
</organism>
<comment type="caution">
    <text evidence="2">The sequence shown here is derived from an EMBL/GenBank/DDBJ whole genome shotgun (WGS) entry which is preliminary data.</text>
</comment>
<dbReference type="EMBL" id="UPSH01000001">
    <property type="protein sequence ID" value="VBB18260.1"/>
    <property type="molecule type" value="Genomic_DNA"/>
</dbReference>
<reference evidence="2 3" key="1">
    <citation type="submission" date="2018-10" db="EMBL/GenBank/DDBJ databases">
        <authorList>
            <consortium name="IHU Genomes"/>
        </authorList>
    </citation>
    <scope>NUCLEOTIDE SEQUENCE [LARGE SCALE GENOMIC DNA]</scope>
    <source>
        <strain evidence="2 3">A1</strain>
    </source>
</reference>